<protein>
    <submittedName>
        <fullName evidence="1">Uncharacterized protein</fullName>
    </submittedName>
</protein>
<name>X5MNX9_9HYPH</name>
<evidence type="ECO:0000313" key="2">
    <source>
        <dbReference type="Proteomes" id="UP000032160"/>
    </source>
</evidence>
<proteinExistence type="predicted"/>
<dbReference type="Proteomes" id="UP000032160">
    <property type="component" value="Chromosome I"/>
</dbReference>
<accession>X5MNX9</accession>
<dbReference type="EMBL" id="HG966617">
    <property type="protein sequence ID" value="CDO60571.1"/>
    <property type="molecule type" value="Genomic_DNA"/>
</dbReference>
<sequence>MATVGFGAGLLGAHPALGNELRLFGLDAPIVSTLEDAPADMALVTTAIVARMRGSVEATDPVVFAPPLADRLLERTFRYDGFYVETITVSYIGPANGWEAGRRLYGTIQFADELGRRAATSFGVEYLLDDGEVYVSDVALDVVAPPEPEVRLYFLPQEKASEMFEDAASSHLEFLTFLAGHALDLPLETESCSCIVAAVSMDRTPANASLYANVSDVRDGGKIVLGAHYLMEFEGWRVGLLEGEFDLGPDSIMDIQALYAPPAIGDSKKAKLQIATSYAPGGDRK</sequence>
<dbReference type="OrthoDB" id="5457402at2"/>
<evidence type="ECO:0000313" key="1">
    <source>
        <dbReference type="EMBL" id="CDO60571.1"/>
    </source>
</evidence>
<dbReference type="AlphaFoldDB" id="X5MNX9"/>
<gene>
    <name evidence="1" type="ORF">BN1012_Phect2358</name>
</gene>
<dbReference type="HOGENOM" id="CLU_975523_0_0_5"/>
<dbReference type="RefSeq" id="WP_043948584.1">
    <property type="nucleotide sequence ID" value="NZ_HG966617.1"/>
</dbReference>
<dbReference type="KEGG" id="pect:BN1012_Phect2358"/>
<organism evidence="1 2">
    <name type="scientific">Candidatus Phaeomarinibacter ectocarpi</name>
    <dbReference type="NCBI Taxonomy" id="1458461"/>
    <lineage>
        <taxon>Bacteria</taxon>
        <taxon>Pseudomonadati</taxon>
        <taxon>Pseudomonadota</taxon>
        <taxon>Alphaproteobacteria</taxon>
        <taxon>Hyphomicrobiales</taxon>
        <taxon>Parvibaculaceae</taxon>
        <taxon>Candidatus Phaeomarinibacter</taxon>
    </lineage>
</organism>
<reference evidence="1 2" key="1">
    <citation type="journal article" date="2014" name="Front. Genet.">
        <title>Genome and metabolic network of "Candidatus Phaeomarinobacter ectocarpi" Ec32, a new candidate genus of Alphaproteobacteria frequently associated with brown algae.</title>
        <authorList>
            <person name="Dittami S.M."/>
            <person name="Barbeyron T."/>
            <person name="Boyen C."/>
            <person name="Cambefort J."/>
            <person name="Collet G."/>
            <person name="Delage L."/>
            <person name="Gobet A."/>
            <person name="Groisillier A."/>
            <person name="Leblanc C."/>
            <person name="Michel G."/>
            <person name="Scornet D."/>
            <person name="Siegel A."/>
            <person name="Tapia J.E."/>
            <person name="Tonon T."/>
        </authorList>
    </citation>
    <scope>NUCLEOTIDE SEQUENCE [LARGE SCALE GENOMIC DNA]</scope>
    <source>
        <strain evidence="1 2">Ec32</strain>
    </source>
</reference>
<keyword evidence="2" id="KW-1185">Reference proteome</keyword>